<dbReference type="AlphaFoldDB" id="A0A9N9VI05"/>
<feature type="domain" description="Trafficking protein particle complex II-specific subunit 65 IgD3" evidence="1">
    <location>
        <begin position="417"/>
        <end position="591"/>
    </location>
</feature>
<accession>A0A9N9VI05</accession>
<dbReference type="Pfam" id="PF12735">
    <property type="entry name" value="IgD3_Trs65"/>
    <property type="match status" value="1"/>
</dbReference>
<dbReference type="GO" id="GO:0005802">
    <property type="term" value="C:trans-Golgi network"/>
    <property type="evidence" value="ECO:0007669"/>
    <property type="project" value="TreeGrafter"/>
</dbReference>
<evidence type="ECO:0000313" key="2">
    <source>
        <dbReference type="EMBL" id="CAH0026642.1"/>
    </source>
</evidence>
<dbReference type="GO" id="GO:1990071">
    <property type="term" value="C:TRAPPII protein complex"/>
    <property type="evidence" value="ECO:0007669"/>
    <property type="project" value="InterPro"/>
</dbReference>
<comment type="caution">
    <text evidence="2">The sequence shown here is derived from an EMBL/GenBank/DDBJ whole genome shotgun (WGS) entry which is preliminary data.</text>
</comment>
<dbReference type="GO" id="GO:0006891">
    <property type="term" value="P:intra-Golgi vesicle-mediated transport"/>
    <property type="evidence" value="ECO:0007669"/>
    <property type="project" value="InterPro"/>
</dbReference>
<evidence type="ECO:0000313" key="3">
    <source>
        <dbReference type="Proteomes" id="UP000696573"/>
    </source>
</evidence>
<dbReference type="Proteomes" id="UP000696573">
    <property type="component" value="Unassembled WGS sequence"/>
</dbReference>
<dbReference type="InterPro" id="IPR055420">
    <property type="entry name" value="IgD3_Trs65"/>
</dbReference>
<feature type="non-terminal residue" evidence="2">
    <location>
        <position position="596"/>
    </location>
</feature>
<dbReference type="PANTHER" id="PTHR28159:SF1">
    <property type="entry name" value="TRAFFICKING PROTEIN PARTICLE COMPLEX II-SPECIFIC SUBUNIT 65"/>
    <property type="match status" value="1"/>
</dbReference>
<sequence>PLTMAADLVAMHDPAVSFAEKCYLSYLVPAVTDTDLDELFKDVEPGQPIIESFKTRETLFFDETVGLLLVLKAPWQEETVLRSRLERLAISIEAHIVNGSVPDGPSPPVTELIFKGSVPDVADPFIIVDEEEAGDSEGETHQCIYAIWKLPVLLPRPRMRLQSPTIIFTASAGLKPDESTDLAPNGQRYLPSGVPSGLNLLESFTHDPSLQDVKPRLSALRVSRVVPLTQQEGVEQRIRTLPQLKFQIFPAINSRIRFSRPNTEPVSSAVIAILEVDFTSYFESEFLLNKIELSVPGGEVQCLNDDALMQPPLSCVAHDHITFLYHVIPRQYDLNHSNHTRELKISIVATAQLIPDVCTPQLTMNWSTPIDFTLPVNPGFGATPGPSLTIQRSHRPSQLSISSGQVGTPLKSPVILRPDALPTLEAATSRTETALPELGITMSFSAPSEPVRLGDIFCWTVYVVNRPSEQKNQHPRKLALVSLPKRQRQEVRSVRPISSSKKKHAERDIADAALDDNVLHAMQKNAAVGTAEVACLSADTRVGPLAPGACHVVELQFLALKEGIIGIEAIRVVDMSTQEHVDVRDLPTMVVEPAAA</sequence>
<proteinExistence type="predicted"/>
<name>A0A9N9VI05_9HYPO</name>
<gene>
    <name evidence="2" type="ORF">CRHIZ90672A_00002743</name>
</gene>
<protein>
    <recommendedName>
        <fullName evidence="1">Trafficking protein particle complex II-specific subunit 65 IgD3 domain-containing protein</fullName>
    </recommendedName>
</protein>
<evidence type="ECO:0000259" key="1">
    <source>
        <dbReference type="Pfam" id="PF12735"/>
    </source>
</evidence>
<organism evidence="2 3">
    <name type="scientific">Clonostachys rhizophaga</name>
    <dbReference type="NCBI Taxonomy" id="160324"/>
    <lineage>
        <taxon>Eukaryota</taxon>
        <taxon>Fungi</taxon>
        <taxon>Dikarya</taxon>
        <taxon>Ascomycota</taxon>
        <taxon>Pezizomycotina</taxon>
        <taxon>Sordariomycetes</taxon>
        <taxon>Hypocreomycetidae</taxon>
        <taxon>Hypocreales</taxon>
        <taxon>Bionectriaceae</taxon>
        <taxon>Clonostachys</taxon>
    </lineage>
</organism>
<dbReference type="OrthoDB" id="5345392at2759"/>
<dbReference type="PANTHER" id="PTHR28159">
    <property type="entry name" value="TRAFFICKING PROTEIN PARTICLE COMPLEX II-SPECIFIC SUBUNIT 65"/>
    <property type="match status" value="1"/>
</dbReference>
<dbReference type="EMBL" id="CABFNQ020000725">
    <property type="protein sequence ID" value="CAH0026642.1"/>
    <property type="molecule type" value="Genomic_DNA"/>
</dbReference>
<reference evidence="2" key="1">
    <citation type="submission" date="2021-10" db="EMBL/GenBank/DDBJ databases">
        <authorList>
            <person name="Piombo E."/>
        </authorList>
    </citation>
    <scope>NUCLEOTIDE SEQUENCE</scope>
</reference>
<keyword evidence="3" id="KW-1185">Reference proteome</keyword>
<dbReference type="InterPro" id="IPR024662">
    <property type="entry name" value="Trs65"/>
</dbReference>